<keyword evidence="1" id="KW-0472">Membrane</keyword>
<comment type="caution">
    <text evidence="2">The sequence shown here is derived from an EMBL/GenBank/DDBJ whole genome shotgun (WGS) entry which is preliminary data.</text>
</comment>
<gene>
    <name evidence="2" type="ORF">FNZ23_24525</name>
</gene>
<dbReference type="Proteomes" id="UP000320888">
    <property type="component" value="Unassembled WGS sequence"/>
</dbReference>
<protein>
    <submittedName>
        <fullName evidence="2">Uncharacterized protein</fullName>
    </submittedName>
</protein>
<accession>A0A553YUP6</accession>
<reference evidence="2 3" key="1">
    <citation type="submission" date="2019-07" db="EMBL/GenBank/DDBJ databases">
        <title>Draft genome for Streptomyces benahoarensis MZ03-48.</title>
        <authorList>
            <person name="Gonzalez-Pimentel J.L."/>
        </authorList>
    </citation>
    <scope>NUCLEOTIDE SEQUENCE [LARGE SCALE GENOMIC DNA]</scope>
    <source>
        <strain evidence="2 3">MZ03-48</strain>
    </source>
</reference>
<keyword evidence="1" id="KW-0812">Transmembrane</keyword>
<evidence type="ECO:0000313" key="3">
    <source>
        <dbReference type="Proteomes" id="UP000320888"/>
    </source>
</evidence>
<name>A0A553YUP6_9ACTN</name>
<feature type="transmembrane region" description="Helical" evidence="1">
    <location>
        <begin position="74"/>
        <end position="93"/>
    </location>
</feature>
<evidence type="ECO:0000256" key="1">
    <source>
        <dbReference type="SAM" id="Phobius"/>
    </source>
</evidence>
<dbReference type="AlphaFoldDB" id="A0A553YUP6"/>
<feature type="transmembrane region" description="Helical" evidence="1">
    <location>
        <begin position="49"/>
        <end position="68"/>
    </location>
</feature>
<proteinExistence type="predicted"/>
<evidence type="ECO:0000313" key="2">
    <source>
        <dbReference type="EMBL" id="TSB32919.1"/>
    </source>
</evidence>
<dbReference type="EMBL" id="VKLS01000441">
    <property type="protein sequence ID" value="TSB32919.1"/>
    <property type="molecule type" value="Genomic_DNA"/>
</dbReference>
<sequence>MSVMAAQEDAPAAVGDGAGVSALDATGGLREAEAARVRAGLRARLFPRWYGPVLALVVAVPGVVQSWSVGRRGYPVLVSLLVWCVGMALLLVIRQFGARSTVSSTHLTLPTILRV</sequence>
<keyword evidence="1" id="KW-1133">Transmembrane helix</keyword>
<keyword evidence="3" id="KW-1185">Reference proteome</keyword>
<organism evidence="2 3">
    <name type="scientific">Streptomyces benahoarensis</name>
    <dbReference type="NCBI Taxonomy" id="2595054"/>
    <lineage>
        <taxon>Bacteria</taxon>
        <taxon>Bacillati</taxon>
        <taxon>Actinomycetota</taxon>
        <taxon>Actinomycetes</taxon>
        <taxon>Kitasatosporales</taxon>
        <taxon>Streptomycetaceae</taxon>
        <taxon>Streptomyces</taxon>
    </lineage>
</organism>